<keyword evidence="10" id="KW-0456">Lyase</keyword>
<dbReference type="NCBIfam" id="TIGR02494">
    <property type="entry name" value="PFLE_PFLC"/>
    <property type="match status" value="1"/>
</dbReference>
<evidence type="ECO:0000256" key="5">
    <source>
        <dbReference type="ARBA" id="ARBA00022723"/>
    </source>
</evidence>
<name>A0A3N1XR00_9FIRM</name>
<evidence type="ECO:0000313" key="10">
    <source>
        <dbReference type="EMBL" id="ROR29099.1"/>
    </source>
</evidence>
<dbReference type="PANTHER" id="PTHR30352:SF4">
    <property type="entry name" value="PYRUVATE FORMATE-LYASE 2-ACTIVATING ENZYME"/>
    <property type="match status" value="1"/>
</dbReference>
<evidence type="ECO:0000256" key="8">
    <source>
        <dbReference type="ARBA" id="ARBA00023014"/>
    </source>
</evidence>
<keyword evidence="3" id="KW-0004">4Fe-4S</keyword>
<dbReference type="EMBL" id="RJVG01000003">
    <property type="protein sequence ID" value="ROR29099.1"/>
    <property type="molecule type" value="Genomic_DNA"/>
</dbReference>
<feature type="domain" description="Radical SAM core" evidence="9">
    <location>
        <begin position="21"/>
        <end position="258"/>
    </location>
</feature>
<dbReference type="InterPro" id="IPR007197">
    <property type="entry name" value="rSAM"/>
</dbReference>
<dbReference type="Pfam" id="PF04055">
    <property type="entry name" value="Radical_SAM"/>
    <property type="match status" value="1"/>
</dbReference>
<dbReference type="SUPFAM" id="SSF102114">
    <property type="entry name" value="Radical SAM enzymes"/>
    <property type="match status" value="1"/>
</dbReference>
<evidence type="ECO:0000256" key="1">
    <source>
        <dbReference type="ARBA" id="ARBA00001966"/>
    </source>
</evidence>
<evidence type="ECO:0000313" key="11">
    <source>
        <dbReference type="Proteomes" id="UP000273083"/>
    </source>
</evidence>
<dbReference type="RefSeq" id="WP_123608911.1">
    <property type="nucleotide sequence ID" value="NZ_RJVG01000003.1"/>
</dbReference>
<comment type="similarity">
    <text evidence="2">Belongs to the organic radical-activating enzymes family.</text>
</comment>
<evidence type="ECO:0000256" key="3">
    <source>
        <dbReference type="ARBA" id="ARBA00022485"/>
    </source>
</evidence>
<dbReference type="PROSITE" id="PS01087">
    <property type="entry name" value="RADICAL_ACTIVATING"/>
    <property type="match status" value="1"/>
</dbReference>
<evidence type="ECO:0000259" key="9">
    <source>
        <dbReference type="PROSITE" id="PS51918"/>
    </source>
</evidence>
<sequence>MEKDFTQVKGRIFDIQKYSIHDGPGIRTIIFLKGCVLRCKWCCNPESQEYEIQTMEVQGKQKIIGRDVTVEEVMKEIMKDMPYYRRSGGGVTLSGGEALCQPEFAVALLKTCQEYGIHTAIESTGMADFHVIDQYLPYLDLYLMDIKHINSKKHEEYTSRPNQLILENARKIAESGTNLIIRVPVIPTFNHRAEEINDIANYAKTLPGVKELHLLPYHRLGQDKYEGLGREYELSHIEPLSNEYMEELSKVVRSSGLQCQIGG</sequence>
<comment type="cofactor">
    <cofactor evidence="1">
        <name>[4Fe-4S] cluster</name>
        <dbReference type="ChEBI" id="CHEBI:49883"/>
    </cofactor>
</comment>
<dbReference type="InterPro" id="IPR013785">
    <property type="entry name" value="Aldolase_TIM"/>
</dbReference>
<keyword evidence="4" id="KW-0949">S-adenosyl-L-methionine</keyword>
<dbReference type="GO" id="GO:0016491">
    <property type="term" value="F:oxidoreductase activity"/>
    <property type="evidence" value="ECO:0007669"/>
    <property type="project" value="UniProtKB-KW"/>
</dbReference>
<dbReference type="Proteomes" id="UP000273083">
    <property type="component" value="Unassembled WGS sequence"/>
</dbReference>
<dbReference type="GO" id="GO:0046872">
    <property type="term" value="F:metal ion binding"/>
    <property type="evidence" value="ECO:0007669"/>
    <property type="project" value="UniProtKB-KW"/>
</dbReference>
<accession>A0A3N1XR00</accession>
<dbReference type="Gene3D" id="3.20.20.70">
    <property type="entry name" value="Aldolase class I"/>
    <property type="match status" value="1"/>
</dbReference>
<dbReference type="GO" id="GO:0051539">
    <property type="term" value="F:4 iron, 4 sulfur cluster binding"/>
    <property type="evidence" value="ECO:0007669"/>
    <property type="project" value="UniProtKB-KW"/>
</dbReference>
<dbReference type="InterPro" id="IPR012839">
    <property type="entry name" value="Organic_radical_activase"/>
</dbReference>
<evidence type="ECO:0000256" key="4">
    <source>
        <dbReference type="ARBA" id="ARBA00022691"/>
    </source>
</evidence>
<proteinExistence type="inferred from homology"/>
<keyword evidence="11" id="KW-1185">Reference proteome</keyword>
<dbReference type="SFLD" id="SFLDS00029">
    <property type="entry name" value="Radical_SAM"/>
    <property type="match status" value="1"/>
</dbReference>
<keyword evidence="7" id="KW-0408">Iron</keyword>
<dbReference type="SFLD" id="SFLDG01066">
    <property type="entry name" value="organic_radical-activating_enz"/>
    <property type="match status" value="1"/>
</dbReference>
<keyword evidence="8" id="KW-0411">Iron-sulfur</keyword>
<evidence type="ECO:0000256" key="7">
    <source>
        <dbReference type="ARBA" id="ARBA00023004"/>
    </source>
</evidence>
<evidence type="ECO:0000256" key="6">
    <source>
        <dbReference type="ARBA" id="ARBA00023002"/>
    </source>
</evidence>
<dbReference type="InterPro" id="IPR034457">
    <property type="entry name" value="Organic_radical-activating"/>
</dbReference>
<dbReference type="InterPro" id="IPR058240">
    <property type="entry name" value="rSAM_sf"/>
</dbReference>
<gene>
    <name evidence="10" type="ORF">EDD66_10334</name>
</gene>
<dbReference type="AlphaFoldDB" id="A0A3N1XR00"/>
<organism evidence="10 11">
    <name type="scientific">Mobilisporobacter senegalensis</name>
    <dbReference type="NCBI Taxonomy" id="1329262"/>
    <lineage>
        <taxon>Bacteria</taxon>
        <taxon>Bacillati</taxon>
        <taxon>Bacillota</taxon>
        <taxon>Clostridia</taxon>
        <taxon>Lachnospirales</taxon>
        <taxon>Lachnospiraceae</taxon>
        <taxon>Mobilisporobacter</taxon>
    </lineage>
</organism>
<reference evidence="10 11" key="1">
    <citation type="submission" date="2018-11" db="EMBL/GenBank/DDBJ databases">
        <title>Genomic Encyclopedia of Type Strains, Phase IV (KMG-IV): sequencing the most valuable type-strain genomes for metagenomic binning, comparative biology and taxonomic classification.</title>
        <authorList>
            <person name="Goeker M."/>
        </authorList>
    </citation>
    <scope>NUCLEOTIDE SEQUENCE [LARGE SCALE GENOMIC DNA]</scope>
    <source>
        <strain evidence="10 11">DSM 26537</strain>
    </source>
</reference>
<keyword evidence="10" id="KW-0670">Pyruvate</keyword>
<protein>
    <submittedName>
        <fullName evidence="10">Pyruvate formate lyase activating enzyme</fullName>
    </submittedName>
</protein>
<dbReference type="PANTHER" id="PTHR30352">
    <property type="entry name" value="PYRUVATE FORMATE-LYASE-ACTIVATING ENZYME"/>
    <property type="match status" value="1"/>
</dbReference>
<dbReference type="PROSITE" id="PS51918">
    <property type="entry name" value="RADICAL_SAM"/>
    <property type="match status" value="1"/>
</dbReference>
<dbReference type="GO" id="GO:0016829">
    <property type="term" value="F:lyase activity"/>
    <property type="evidence" value="ECO:0007669"/>
    <property type="project" value="UniProtKB-KW"/>
</dbReference>
<evidence type="ECO:0000256" key="2">
    <source>
        <dbReference type="ARBA" id="ARBA00009777"/>
    </source>
</evidence>
<dbReference type="CDD" id="cd01335">
    <property type="entry name" value="Radical_SAM"/>
    <property type="match status" value="1"/>
</dbReference>
<dbReference type="OrthoDB" id="9782387at2"/>
<dbReference type="InterPro" id="IPR001989">
    <property type="entry name" value="Radical_activat_CS"/>
</dbReference>
<keyword evidence="6" id="KW-0560">Oxidoreductase</keyword>
<dbReference type="PIRSF" id="PIRSF000371">
    <property type="entry name" value="PFL_act_enz"/>
    <property type="match status" value="1"/>
</dbReference>
<keyword evidence="5" id="KW-0479">Metal-binding</keyword>
<comment type="caution">
    <text evidence="10">The sequence shown here is derived from an EMBL/GenBank/DDBJ whole genome shotgun (WGS) entry which is preliminary data.</text>
</comment>